<dbReference type="STRING" id="407022.SAMN05661044_02827"/>
<dbReference type="Pfam" id="PF13545">
    <property type="entry name" value="HTH_Crp_2"/>
    <property type="match status" value="1"/>
</dbReference>
<dbReference type="Pfam" id="PF00027">
    <property type="entry name" value="cNMP_binding"/>
    <property type="match status" value="1"/>
</dbReference>
<sequence length="193" mass="23178">MNERLLDHIARYVTLDLSEQELLFNTLILKKLSKNQYLLKEGDICKYDYFVIQGGVRQYEVDKNGKELIIHFGFEDWWISDKASLWNETPSIYNIEALEDTSVLQIKKEHLEKLFSLSPKLEHYFHLVLQHTFAIWQNKILFLQKPAEERYRLFREMYGHIEQRISQQYIASYLGVTRETLSRLRSQLFKKAK</sequence>
<evidence type="ECO:0000256" key="2">
    <source>
        <dbReference type="ARBA" id="ARBA00023125"/>
    </source>
</evidence>
<protein>
    <submittedName>
        <fullName evidence="5">cAMP-binding domain of CRP or a regulatory subunit of cAMP-dependent protein kinases</fullName>
    </submittedName>
</protein>
<dbReference type="InterPro" id="IPR036388">
    <property type="entry name" value="WH-like_DNA-bd_sf"/>
</dbReference>
<reference evidence="6" key="1">
    <citation type="submission" date="2016-10" db="EMBL/GenBank/DDBJ databases">
        <authorList>
            <person name="Varghese N."/>
            <person name="Submissions S."/>
        </authorList>
    </citation>
    <scope>NUCLEOTIDE SEQUENCE [LARGE SCALE GENOMIC DNA]</scope>
    <source>
        <strain evidence="6">DSM 18733</strain>
    </source>
</reference>
<dbReference type="Gene3D" id="1.10.10.10">
    <property type="entry name" value="Winged helix-like DNA-binding domain superfamily/Winged helix DNA-binding domain"/>
    <property type="match status" value="1"/>
</dbReference>
<dbReference type="PROSITE" id="PS50042">
    <property type="entry name" value="CNMP_BINDING_3"/>
    <property type="match status" value="1"/>
</dbReference>
<feature type="domain" description="Cyclic nucleotide-binding" evidence="4">
    <location>
        <begin position="11"/>
        <end position="115"/>
    </location>
</feature>
<dbReference type="SUPFAM" id="SSF51206">
    <property type="entry name" value="cAMP-binding domain-like"/>
    <property type="match status" value="1"/>
</dbReference>
<dbReference type="InterPro" id="IPR012318">
    <property type="entry name" value="HTH_CRP"/>
</dbReference>
<dbReference type="CDD" id="cd00038">
    <property type="entry name" value="CAP_ED"/>
    <property type="match status" value="1"/>
</dbReference>
<evidence type="ECO:0000313" key="6">
    <source>
        <dbReference type="Proteomes" id="UP000199421"/>
    </source>
</evidence>
<keyword evidence="2" id="KW-0238">DNA-binding</keyword>
<keyword evidence="5" id="KW-0418">Kinase</keyword>
<dbReference type="Gene3D" id="2.60.120.10">
    <property type="entry name" value="Jelly Rolls"/>
    <property type="match status" value="1"/>
</dbReference>
<dbReference type="GO" id="GO:0003677">
    <property type="term" value="F:DNA binding"/>
    <property type="evidence" value="ECO:0007669"/>
    <property type="project" value="UniProtKB-KW"/>
</dbReference>
<keyword evidence="3" id="KW-0804">Transcription</keyword>
<dbReference type="InterPro" id="IPR014710">
    <property type="entry name" value="RmlC-like_jellyroll"/>
</dbReference>
<keyword evidence="5" id="KW-0808">Transferase</keyword>
<dbReference type="SMART" id="SM00100">
    <property type="entry name" value="cNMP"/>
    <property type="match status" value="1"/>
</dbReference>
<dbReference type="EMBL" id="FOAF01000002">
    <property type="protein sequence ID" value="SEL54834.1"/>
    <property type="molecule type" value="Genomic_DNA"/>
</dbReference>
<gene>
    <name evidence="5" type="ORF">SAMN05661044_02827</name>
</gene>
<evidence type="ECO:0000313" key="5">
    <source>
        <dbReference type="EMBL" id="SEL54834.1"/>
    </source>
</evidence>
<evidence type="ECO:0000256" key="1">
    <source>
        <dbReference type="ARBA" id="ARBA00023015"/>
    </source>
</evidence>
<accession>A0A1H7R4J1</accession>
<dbReference type="AlphaFoldDB" id="A0A1H7R4J1"/>
<dbReference type="InterPro" id="IPR018490">
    <property type="entry name" value="cNMP-bd_dom_sf"/>
</dbReference>
<dbReference type="Proteomes" id="UP000199421">
    <property type="component" value="Unassembled WGS sequence"/>
</dbReference>
<dbReference type="GO" id="GO:0016301">
    <property type="term" value="F:kinase activity"/>
    <property type="evidence" value="ECO:0007669"/>
    <property type="project" value="UniProtKB-KW"/>
</dbReference>
<dbReference type="InterPro" id="IPR000595">
    <property type="entry name" value="cNMP-bd_dom"/>
</dbReference>
<organism evidence="5 6">
    <name type="scientific">Olivibacter domesticus</name>
    <name type="common">Pseudosphingobacterium domesticum</name>
    <dbReference type="NCBI Taxonomy" id="407022"/>
    <lineage>
        <taxon>Bacteria</taxon>
        <taxon>Pseudomonadati</taxon>
        <taxon>Bacteroidota</taxon>
        <taxon>Sphingobacteriia</taxon>
        <taxon>Sphingobacteriales</taxon>
        <taxon>Sphingobacteriaceae</taxon>
        <taxon>Olivibacter</taxon>
    </lineage>
</organism>
<keyword evidence="6" id="KW-1185">Reference proteome</keyword>
<dbReference type="GO" id="GO:0006355">
    <property type="term" value="P:regulation of DNA-templated transcription"/>
    <property type="evidence" value="ECO:0007669"/>
    <property type="project" value="InterPro"/>
</dbReference>
<dbReference type="RefSeq" id="WP_093325410.1">
    <property type="nucleotide sequence ID" value="NZ_FOAF01000002.1"/>
</dbReference>
<evidence type="ECO:0000256" key="3">
    <source>
        <dbReference type="ARBA" id="ARBA00023163"/>
    </source>
</evidence>
<proteinExistence type="predicted"/>
<dbReference type="OrthoDB" id="1092431at2"/>
<keyword evidence="1" id="KW-0805">Transcription regulation</keyword>
<name>A0A1H7R4J1_OLID1</name>
<evidence type="ECO:0000259" key="4">
    <source>
        <dbReference type="PROSITE" id="PS50042"/>
    </source>
</evidence>